<keyword evidence="1" id="KW-0732">Signal</keyword>
<evidence type="ECO:0000259" key="2">
    <source>
        <dbReference type="PROSITE" id="PS50041"/>
    </source>
</evidence>
<evidence type="ECO:0000256" key="1">
    <source>
        <dbReference type="SAM" id="SignalP"/>
    </source>
</evidence>
<feature type="chain" id="PRO_5045425329" description="C-type lectin domain-containing protein" evidence="1">
    <location>
        <begin position="19"/>
        <end position="319"/>
    </location>
</feature>
<evidence type="ECO:0000313" key="4">
    <source>
        <dbReference type="Proteomes" id="UP000830552"/>
    </source>
</evidence>
<sequence length="319" mass="34036">MKNIITLAASLFSLTIFAQVGINNNTPKATLDITAQTTNGSKPEGLLIPRLTGDQIKAGDAQYGTAQAGTIVFATSAASPTTTKTSKITEAGFYYFTGSVWERISSTASTVSYTTVVDPNILGYVPSTTATASVDAPATLAVGATTATRRSIGTYGGHTYAAYSTSGAVTWYQAYNAAKNMGGYLATFASDAEWQYVETNLLTPFAIFNTNGTWIGMAKFSWFAGAAMTPDPEIKWITGEQPGHDYSAGGTTAVRKSNWFPGVQPDNLSNTEGFVQCVAKNNNYTKTYNSYTTTHGWNDSPANYFDVAFTGGFIVEFQQ</sequence>
<accession>A0ABY4KBE4</accession>
<evidence type="ECO:0000313" key="3">
    <source>
        <dbReference type="EMBL" id="UPQ77580.1"/>
    </source>
</evidence>
<feature type="domain" description="C-type lectin" evidence="2">
    <location>
        <begin position="155"/>
        <end position="299"/>
    </location>
</feature>
<dbReference type="PROSITE" id="PS50041">
    <property type="entry name" value="C_TYPE_LECTIN_2"/>
    <property type="match status" value="1"/>
</dbReference>
<dbReference type="InterPro" id="IPR001304">
    <property type="entry name" value="C-type_lectin-like"/>
</dbReference>
<proteinExistence type="predicted"/>
<organism evidence="3 4">
    <name type="scientific">Chryseobacterium nepalense</name>
    <dbReference type="NCBI Taxonomy" id="1854498"/>
    <lineage>
        <taxon>Bacteria</taxon>
        <taxon>Pseudomonadati</taxon>
        <taxon>Bacteroidota</taxon>
        <taxon>Flavobacteriia</taxon>
        <taxon>Flavobacteriales</taxon>
        <taxon>Weeksellaceae</taxon>
        <taxon>Chryseobacterium group</taxon>
        <taxon>Chryseobacterium</taxon>
    </lineage>
</organism>
<dbReference type="EMBL" id="CP096203">
    <property type="protein sequence ID" value="UPQ77580.1"/>
    <property type="molecule type" value="Genomic_DNA"/>
</dbReference>
<protein>
    <recommendedName>
        <fullName evidence="2">C-type lectin domain-containing protein</fullName>
    </recommendedName>
</protein>
<dbReference type="SUPFAM" id="SSF56436">
    <property type="entry name" value="C-type lectin-like"/>
    <property type="match status" value="1"/>
</dbReference>
<dbReference type="Proteomes" id="UP000830552">
    <property type="component" value="Chromosome"/>
</dbReference>
<gene>
    <name evidence="3" type="ORF">M0D58_08595</name>
</gene>
<dbReference type="Gene3D" id="3.10.100.10">
    <property type="entry name" value="Mannose-Binding Protein A, subunit A"/>
    <property type="match status" value="1"/>
</dbReference>
<keyword evidence="4" id="KW-1185">Reference proteome</keyword>
<dbReference type="RefSeq" id="WP_248394950.1">
    <property type="nucleotide sequence ID" value="NZ_CP096203.1"/>
</dbReference>
<dbReference type="InterPro" id="IPR016187">
    <property type="entry name" value="CTDL_fold"/>
</dbReference>
<reference evidence="3" key="1">
    <citation type="submission" date="2022-04" db="EMBL/GenBank/DDBJ databases">
        <title>Evolutionary, genomic, and biogeographic characterization of Chryseobacterium nepalense represented by a plastic-degrading bacterium AC3.</title>
        <authorList>
            <person name="Yin Z."/>
            <person name="Liu X."/>
            <person name="Wang D."/>
            <person name="Xie Z."/>
        </authorList>
    </citation>
    <scope>NUCLEOTIDE SEQUENCE</scope>
    <source>
        <strain evidence="3">AC3</strain>
    </source>
</reference>
<name>A0ABY4KBE4_9FLAO</name>
<feature type="signal peptide" evidence="1">
    <location>
        <begin position="1"/>
        <end position="18"/>
    </location>
</feature>
<dbReference type="InterPro" id="IPR016186">
    <property type="entry name" value="C-type_lectin-like/link_sf"/>
</dbReference>